<evidence type="ECO:0000313" key="2">
    <source>
        <dbReference type="Proteomes" id="UP001149140"/>
    </source>
</evidence>
<reference evidence="1" key="1">
    <citation type="submission" date="2022-10" db="EMBL/GenBank/DDBJ databases">
        <title>The WGS of Solirubrobacter ginsenosidimutans DSM 21036.</title>
        <authorList>
            <person name="Jiang Z."/>
        </authorList>
    </citation>
    <scope>NUCLEOTIDE SEQUENCE</scope>
    <source>
        <strain evidence="1">DSM 21036</strain>
    </source>
</reference>
<dbReference type="RefSeq" id="WP_270043023.1">
    <property type="nucleotide sequence ID" value="NZ_JAPDOD010000027.1"/>
</dbReference>
<gene>
    <name evidence="1" type="ORF">OM076_26125</name>
</gene>
<comment type="caution">
    <text evidence="1">The sequence shown here is derived from an EMBL/GenBank/DDBJ whole genome shotgun (WGS) entry which is preliminary data.</text>
</comment>
<proteinExistence type="predicted"/>
<dbReference type="Proteomes" id="UP001149140">
    <property type="component" value="Unassembled WGS sequence"/>
</dbReference>
<keyword evidence="2" id="KW-1185">Reference proteome</keyword>
<organism evidence="1 2">
    <name type="scientific">Solirubrobacter ginsenosidimutans</name>
    <dbReference type="NCBI Taxonomy" id="490573"/>
    <lineage>
        <taxon>Bacteria</taxon>
        <taxon>Bacillati</taxon>
        <taxon>Actinomycetota</taxon>
        <taxon>Thermoleophilia</taxon>
        <taxon>Solirubrobacterales</taxon>
        <taxon>Solirubrobacteraceae</taxon>
        <taxon>Solirubrobacter</taxon>
    </lineage>
</organism>
<name>A0A9X3MYR7_9ACTN</name>
<protein>
    <recommendedName>
        <fullName evidence="3">DUF2171 domain-containing protein</fullName>
    </recommendedName>
</protein>
<accession>A0A9X3MYR7</accession>
<dbReference type="EMBL" id="JAPDOD010000027">
    <property type="protein sequence ID" value="MDA0163775.1"/>
    <property type="molecule type" value="Genomic_DNA"/>
</dbReference>
<dbReference type="AlphaFoldDB" id="A0A9X3MYR7"/>
<evidence type="ECO:0000313" key="1">
    <source>
        <dbReference type="EMBL" id="MDA0163775.1"/>
    </source>
</evidence>
<evidence type="ECO:0008006" key="3">
    <source>
        <dbReference type="Google" id="ProtNLM"/>
    </source>
</evidence>
<sequence>MTTDGVTIGTVDKVLDNAREHIFDGIVVKTDTGRRFVDAPEVARISLRQVNLTIDFAQASQLPEYSGTLGSVDTKVRRSGRRWWRRLFR</sequence>